<dbReference type="EMBL" id="JAINUG010000072">
    <property type="protein sequence ID" value="KAJ8401193.1"/>
    <property type="molecule type" value="Genomic_DNA"/>
</dbReference>
<gene>
    <name evidence="1" type="ORF">AAFF_G00387750</name>
</gene>
<evidence type="ECO:0000313" key="2">
    <source>
        <dbReference type="Proteomes" id="UP001221898"/>
    </source>
</evidence>
<evidence type="ECO:0000313" key="1">
    <source>
        <dbReference type="EMBL" id="KAJ8401193.1"/>
    </source>
</evidence>
<organism evidence="1 2">
    <name type="scientific">Aldrovandia affinis</name>
    <dbReference type="NCBI Taxonomy" id="143900"/>
    <lineage>
        <taxon>Eukaryota</taxon>
        <taxon>Metazoa</taxon>
        <taxon>Chordata</taxon>
        <taxon>Craniata</taxon>
        <taxon>Vertebrata</taxon>
        <taxon>Euteleostomi</taxon>
        <taxon>Actinopterygii</taxon>
        <taxon>Neopterygii</taxon>
        <taxon>Teleostei</taxon>
        <taxon>Notacanthiformes</taxon>
        <taxon>Halosauridae</taxon>
        <taxon>Aldrovandia</taxon>
    </lineage>
</organism>
<comment type="caution">
    <text evidence="1">The sequence shown here is derived from an EMBL/GenBank/DDBJ whole genome shotgun (WGS) entry which is preliminary data.</text>
</comment>
<keyword evidence="2" id="KW-1185">Reference proteome</keyword>
<reference evidence="1" key="1">
    <citation type="journal article" date="2023" name="Science">
        <title>Genome structures resolve the early diversification of teleost fishes.</title>
        <authorList>
            <person name="Parey E."/>
            <person name="Louis A."/>
            <person name="Montfort J."/>
            <person name="Bouchez O."/>
            <person name="Roques C."/>
            <person name="Iampietro C."/>
            <person name="Lluch J."/>
            <person name="Castinel A."/>
            <person name="Donnadieu C."/>
            <person name="Desvignes T."/>
            <person name="Floi Bucao C."/>
            <person name="Jouanno E."/>
            <person name="Wen M."/>
            <person name="Mejri S."/>
            <person name="Dirks R."/>
            <person name="Jansen H."/>
            <person name="Henkel C."/>
            <person name="Chen W.J."/>
            <person name="Zahm M."/>
            <person name="Cabau C."/>
            <person name="Klopp C."/>
            <person name="Thompson A.W."/>
            <person name="Robinson-Rechavi M."/>
            <person name="Braasch I."/>
            <person name="Lecointre G."/>
            <person name="Bobe J."/>
            <person name="Postlethwait J.H."/>
            <person name="Berthelot C."/>
            <person name="Roest Crollius H."/>
            <person name="Guiguen Y."/>
        </authorList>
    </citation>
    <scope>NUCLEOTIDE SEQUENCE</scope>
    <source>
        <strain evidence="1">NC1722</strain>
    </source>
</reference>
<accession>A0AAD7SF22</accession>
<dbReference type="Proteomes" id="UP001221898">
    <property type="component" value="Unassembled WGS sequence"/>
</dbReference>
<proteinExistence type="predicted"/>
<dbReference type="AlphaFoldDB" id="A0AAD7SF22"/>
<sequence>MRLSGSSGADRLLLLNSRLVYRDEAGLAPRDTERQTTAPAAPPCPSPLNNSCPCCQGCLAVRSNGNNRGREQGRRGLETWQESWAGEELPSHRLASAIRMAPLAKSAWKRHLLRPNQL</sequence>
<protein>
    <submittedName>
        <fullName evidence="1">Uncharacterized protein</fullName>
    </submittedName>
</protein>
<name>A0AAD7SF22_9TELE</name>